<protein>
    <submittedName>
        <fullName evidence="2">Uncharacterized protein</fullName>
    </submittedName>
</protein>
<accession>A0A0M3HT59</accession>
<organism evidence="1 2">
    <name type="scientific">Ascaris lumbricoides</name>
    <name type="common">Giant roundworm</name>
    <dbReference type="NCBI Taxonomy" id="6252"/>
    <lineage>
        <taxon>Eukaryota</taxon>
        <taxon>Metazoa</taxon>
        <taxon>Ecdysozoa</taxon>
        <taxon>Nematoda</taxon>
        <taxon>Chromadorea</taxon>
        <taxon>Rhabditida</taxon>
        <taxon>Spirurina</taxon>
        <taxon>Ascaridomorpha</taxon>
        <taxon>Ascaridoidea</taxon>
        <taxon>Ascarididae</taxon>
        <taxon>Ascaris</taxon>
    </lineage>
</organism>
<evidence type="ECO:0000313" key="2">
    <source>
        <dbReference type="WBParaSite" id="ALUE_0000578401-mRNA-1"/>
    </source>
</evidence>
<evidence type="ECO:0000313" key="1">
    <source>
        <dbReference type="Proteomes" id="UP000036681"/>
    </source>
</evidence>
<sequence>MQQGSLAKICTFAPTNITFYRKNNAQTTTLYAKVATRVAAIPAPTHPLLTNLSPLQQYPTLSEGPSHG</sequence>
<keyword evidence="1" id="KW-1185">Reference proteome</keyword>
<name>A0A0M3HT59_ASCLU</name>
<dbReference type="AlphaFoldDB" id="A0A0M3HT59"/>
<proteinExistence type="predicted"/>
<dbReference type="WBParaSite" id="ALUE_0000578401-mRNA-1">
    <property type="protein sequence ID" value="ALUE_0000578401-mRNA-1"/>
    <property type="gene ID" value="ALUE_0000578401"/>
</dbReference>
<reference evidence="2" key="1">
    <citation type="submission" date="2017-02" db="UniProtKB">
        <authorList>
            <consortium name="WormBaseParasite"/>
        </authorList>
    </citation>
    <scope>IDENTIFICATION</scope>
</reference>
<dbReference type="Proteomes" id="UP000036681">
    <property type="component" value="Unplaced"/>
</dbReference>